<reference evidence="6" key="1">
    <citation type="journal article" date="2019" name="Int. J. Syst. Evol. Microbiol.">
        <title>The Global Catalogue of Microorganisms (GCM) 10K type strain sequencing project: providing services to taxonomists for standard genome sequencing and annotation.</title>
        <authorList>
            <consortium name="The Broad Institute Genomics Platform"/>
            <consortium name="The Broad Institute Genome Sequencing Center for Infectious Disease"/>
            <person name="Wu L."/>
            <person name="Ma J."/>
        </authorList>
    </citation>
    <scope>NUCLEOTIDE SEQUENCE [LARGE SCALE GENOMIC DNA]</scope>
    <source>
        <strain evidence="6">CCUG 60527</strain>
    </source>
</reference>
<sequence length="346" mass="40144">MTIAINASSIDGILEQIQAVIGGTFTERWGEHILTIDNEFAKGSISFIQFDWGGNLVKHDIVFYNNVEMIIDASNYNPINFLYTNEGHFYHQFRIENKKRKIEQFQPAIITSKDEGFNHYFFDKGVKCHLNVIQINRVEFLNTRLNDASLLNKSLYEVFHDEQHENVFAYTGTFNLKISNLVKRLNSVKQKGMIRIMMKEGIVYQILSAHLLQHTKDLKRKKKSNTSLTKKELNTIRKVGQQILKDVSKDYTVDDLAAECGLSQAKLQEGFKILYTRTVIEYLRHVRLEEARDLLNNTDYNISQVVYSIGFSSRSYFSKIFKRKYGISPSKFLANKKEAKVKEVQL</sequence>
<dbReference type="InterPro" id="IPR053142">
    <property type="entry name" value="PchR_regulatory_protein"/>
</dbReference>
<dbReference type="PANTHER" id="PTHR47893:SF1">
    <property type="entry name" value="REGULATORY PROTEIN PCHR"/>
    <property type="match status" value="1"/>
</dbReference>
<evidence type="ECO:0000256" key="3">
    <source>
        <dbReference type="ARBA" id="ARBA00023163"/>
    </source>
</evidence>
<gene>
    <name evidence="5" type="ORF">ACFQ1U_01445</name>
</gene>
<proteinExistence type="predicted"/>
<dbReference type="Gene3D" id="1.10.10.60">
    <property type="entry name" value="Homeodomain-like"/>
    <property type="match status" value="1"/>
</dbReference>
<dbReference type="Proteomes" id="UP001597062">
    <property type="component" value="Unassembled WGS sequence"/>
</dbReference>
<keyword evidence="3" id="KW-0804">Transcription</keyword>
<evidence type="ECO:0000256" key="2">
    <source>
        <dbReference type="ARBA" id="ARBA00023125"/>
    </source>
</evidence>
<dbReference type="RefSeq" id="WP_386104554.1">
    <property type="nucleotide sequence ID" value="NZ_JBHTJR010000014.1"/>
</dbReference>
<dbReference type="InterPro" id="IPR009057">
    <property type="entry name" value="Homeodomain-like_sf"/>
</dbReference>
<evidence type="ECO:0000313" key="6">
    <source>
        <dbReference type="Proteomes" id="UP001597062"/>
    </source>
</evidence>
<dbReference type="EMBL" id="JBHTJR010000014">
    <property type="protein sequence ID" value="MFD0991856.1"/>
    <property type="molecule type" value="Genomic_DNA"/>
</dbReference>
<keyword evidence="2" id="KW-0238">DNA-binding</keyword>
<dbReference type="SMART" id="SM00342">
    <property type="entry name" value="HTH_ARAC"/>
    <property type="match status" value="1"/>
</dbReference>
<comment type="caution">
    <text evidence="5">The sequence shown here is derived from an EMBL/GenBank/DDBJ whole genome shotgun (WGS) entry which is preliminary data.</text>
</comment>
<dbReference type="SUPFAM" id="SSF46689">
    <property type="entry name" value="Homeodomain-like"/>
    <property type="match status" value="2"/>
</dbReference>
<dbReference type="PROSITE" id="PS01124">
    <property type="entry name" value="HTH_ARAC_FAMILY_2"/>
    <property type="match status" value="1"/>
</dbReference>
<feature type="domain" description="HTH araC/xylS-type" evidence="4">
    <location>
        <begin position="237"/>
        <end position="335"/>
    </location>
</feature>
<keyword evidence="1" id="KW-0805">Transcription regulation</keyword>
<keyword evidence="6" id="KW-1185">Reference proteome</keyword>
<evidence type="ECO:0000256" key="1">
    <source>
        <dbReference type="ARBA" id="ARBA00023015"/>
    </source>
</evidence>
<dbReference type="PRINTS" id="PR00032">
    <property type="entry name" value="HTHARAC"/>
</dbReference>
<evidence type="ECO:0000313" key="5">
    <source>
        <dbReference type="EMBL" id="MFD0991856.1"/>
    </source>
</evidence>
<dbReference type="InterPro" id="IPR020449">
    <property type="entry name" value="Tscrpt_reg_AraC-type_HTH"/>
</dbReference>
<dbReference type="Pfam" id="PF12833">
    <property type="entry name" value="HTH_18"/>
    <property type="match status" value="1"/>
</dbReference>
<protein>
    <submittedName>
        <fullName evidence="5">Helix-turn-helix domain-containing protein</fullName>
    </submittedName>
</protein>
<evidence type="ECO:0000259" key="4">
    <source>
        <dbReference type="PROSITE" id="PS01124"/>
    </source>
</evidence>
<organism evidence="5 6">
    <name type="scientific">Tenacibaculum geojense</name>
    <dbReference type="NCBI Taxonomy" id="915352"/>
    <lineage>
        <taxon>Bacteria</taxon>
        <taxon>Pseudomonadati</taxon>
        <taxon>Bacteroidota</taxon>
        <taxon>Flavobacteriia</taxon>
        <taxon>Flavobacteriales</taxon>
        <taxon>Flavobacteriaceae</taxon>
        <taxon>Tenacibaculum</taxon>
    </lineage>
</organism>
<name>A0ABW3JP56_9FLAO</name>
<accession>A0ABW3JP56</accession>
<dbReference type="PANTHER" id="PTHR47893">
    <property type="entry name" value="REGULATORY PROTEIN PCHR"/>
    <property type="match status" value="1"/>
</dbReference>
<dbReference type="InterPro" id="IPR018060">
    <property type="entry name" value="HTH_AraC"/>
</dbReference>